<dbReference type="PATRIC" id="fig|1129794.4.peg.47"/>
<dbReference type="OrthoDB" id="8532199at2"/>
<evidence type="ECO:0000256" key="2">
    <source>
        <dbReference type="ARBA" id="ARBA00022737"/>
    </source>
</evidence>
<dbReference type="InterPro" id="IPR003591">
    <property type="entry name" value="Leu-rich_rpt_typical-subtyp"/>
</dbReference>
<dbReference type="RefSeq" id="WP_007634274.1">
    <property type="nucleotide sequence ID" value="NC_020514.1"/>
</dbReference>
<sequence length="412" mass="45571">MHTLAQLKSGQLAGITRLTLSENLSIFPTEILSLADSLEILDLSNNQLSALPNELNKLTKLKIIFASNNHFETLPESLGQCESLDMAGFKSNKIKYVPAESLPVKLRWLILTDNNICSLPDTLGERPRLQKLALAGNQLTQLPSNLTQLTNLELVRISANQLTECPDQLLALPKLAWLAFSGNPFTRTDIDIQSVPVVPYSSFALQNVLGQGASGVISKAVWNKPTDDFPDEVAVKVFKGELTSDGYPEDELQACLKVGGHASLVKSLAQVNEPDCLALVMQLIPEHYNNLGLPPGFDTCTRDTFKMDFTLPIEQISKIVKQMQSVFSHLHDNQVSHGDLYAHNTLFDQDANIIFGDFGAATMYHMLNEKQQGQIQQIEARALNYFIEDLLSVCAEEDKTSNEYQTLANQVS</sequence>
<dbReference type="eggNOG" id="COG4886">
    <property type="taxonomic scope" value="Bacteria"/>
</dbReference>
<dbReference type="STRING" id="1129794.C427_0051"/>
<dbReference type="AlphaFoldDB" id="K7AJW0"/>
<keyword evidence="2" id="KW-0677">Repeat</keyword>
<dbReference type="PANTHER" id="PTHR48051">
    <property type="match status" value="1"/>
</dbReference>
<dbReference type="Gene3D" id="3.30.200.20">
    <property type="entry name" value="Phosphorylase Kinase, domain 1"/>
    <property type="match status" value="1"/>
</dbReference>
<organism evidence="5 6">
    <name type="scientific">Paraglaciecola psychrophila 170</name>
    <dbReference type="NCBI Taxonomy" id="1129794"/>
    <lineage>
        <taxon>Bacteria</taxon>
        <taxon>Pseudomonadati</taxon>
        <taxon>Pseudomonadota</taxon>
        <taxon>Gammaproteobacteria</taxon>
        <taxon>Alteromonadales</taxon>
        <taxon>Alteromonadaceae</taxon>
        <taxon>Paraglaciecola</taxon>
    </lineage>
</organism>
<accession>K7AJW0</accession>
<dbReference type="SMART" id="SM00369">
    <property type="entry name" value="LRR_TYP"/>
    <property type="match status" value="5"/>
</dbReference>
<dbReference type="SUPFAM" id="SSF52058">
    <property type="entry name" value="L domain-like"/>
    <property type="match status" value="1"/>
</dbReference>
<dbReference type="SMART" id="SM00220">
    <property type="entry name" value="S_TKc"/>
    <property type="match status" value="1"/>
</dbReference>
<evidence type="ECO:0000259" key="4">
    <source>
        <dbReference type="PROSITE" id="PS50011"/>
    </source>
</evidence>
<proteinExistence type="predicted"/>
<evidence type="ECO:0000313" key="6">
    <source>
        <dbReference type="Proteomes" id="UP000011864"/>
    </source>
</evidence>
<dbReference type="InterPro" id="IPR000719">
    <property type="entry name" value="Prot_kinase_dom"/>
</dbReference>
<dbReference type="SMART" id="SM00364">
    <property type="entry name" value="LRR_BAC"/>
    <property type="match status" value="4"/>
</dbReference>
<dbReference type="GO" id="GO:0004674">
    <property type="term" value="F:protein serine/threonine kinase activity"/>
    <property type="evidence" value="ECO:0007669"/>
    <property type="project" value="UniProtKB-KW"/>
</dbReference>
<dbReference type="GO" id="GO:0005524">
    <property type="term" value="F:ATP binding"/>
    <property type="evidence" value="ECO:0007669"/>
    <property type="project" value="UniProtKB-UniRule"/>
</dbReference>
<dbReference type="InterPro" id="IPR017441">
    <property type="entry name" value="Protein_kinase_ATP_BS"/>
</dbReference>
<keyword evidence="5" id="KW-0418">Kinase</keyword>
<dbReference type="Pfam" id="PF00069">
    <property type="entry name" value="Pkinase"/>
    <property type="match status" value="1"/>
</dbReference>
<keyword evidence="3" id="KW-0067">ATP-binding</keyword>
<keyword evidence="6" id="KW-1185">Reference proteome</keyword>
<dbReference type="eggNOG" id="COG0515">
    <property type="taxonomic scope" value="Bacteria"/>
</dbReference>
<name>K7AJW0_9ALTE</name>
<dbReference type="InterPro" id="IPR001611">
    <property type="entry name" value="Leu-rich_rpt"/>
</dbReference>
<dbReference type="Gene3D" id="1.10.510.10">
    <property type="entry name" value="Transferase(Phosphotransferase) domain 1"/>
    <property type="match status" value="1"/>
</dbReference>
<dbReference type="Gene3D" id="3.80.10.10">
    <property type="entry name" value="Ribonuclease Inhibitor"/>
    <property type="match status" value="2"/>
</dbReference>
<keyword evidence="5" id="KW-0723">Serine/threonine-protein kinase</keyword>
<dbReference type="PROSITE" id="PS00107">
    <property type="entry name" value="PROTEIN_KINASE_ATP"/>
    <property type="match status" value="1"/>
</dbReference>
<dbReference type="PROSITE" id="PS50011">
    <property type="entry name" value="PROTEIN_KINASE_DOM"/>
    <property type="match status" value="1"/>
</dbReference>
<dbReference type="Pfam" id="PF00560">
    <property type="entry name" value="LRR_1"/>
    <property type="match status" value="1"/>
</dbReference>
<dbReference type="InterPro" id="IPR032675">
    <property type="entry name" value="LRR_dom_sf"/>
</dbReference>
<protein>
    <submittedName>
        <fullName evidence="5">Serine/threonine protein kinase</fullName>
    </submittedName>
</protein>
<evidence type="ECO:0000256" key="3">
    <source>
        <dbReference type="PROSITE-ProRule" id="PRU10141"/>
    </source>
</evidence>
<dbReference type="HOGENOM" id="CLU_035565_0_0_6"/>
<keyword evidence="5" id="KW-0808">Transferase</keyword>
<evidence type="ECO:0000256" key="1">
    <source>
        <dbReference type="ARBA" id="ARBA00022614"/>
    </source>
</evidence>
<dbReference type="EMBL" id="CP003837">
    <property type="protein sequence ID" value="AGH42161.1"/>
    <property type="molecule type" value="Genomic_DNA"/>
</dbReference>
<feature type="binding site" evidence="3">
    <location>
        <position position="236"/>
    </location>
    <ligand>
        <name>ATP</name>
        <dbReference type="ChEBI" id="CHEBI:30616"/>
    </ligand>
</feature>
<dbReference type="PANTHER" id="PTHR48051:SF1">
    <property type="entry name" value="RAS SUPPRESSOR PROTEIN 1"/>
    <property type="match status" value="1"/>
</dbReference>
<dbReference type="KEGG" id="gps:C427_0051"/>
<keyword evidence="1" id="KW-0433">Leucine-rich repeat</keyword>
<feature type="domain" description="Protein kinase" evidence="4">
    <location>
        <begin position="203"/>
        <end position="412"/>
    </location>
</feature>
<gene>
    <name evidence="5" type="ORF">C427_0051</name>
</gene>
<evidence type="ECO:0000313" key="5">
    <source>
        <dbReference type="EMBL" id="AGH42161.1"/>
    </source>
</evidence>
<dbReference type="SUPFAM" id="SSF56112">
    <property type="entry name" value="Protein kinase-like (PK-like)"/>
    <property type="match status" value="1"/>
</dbReference>
<dbReference type="Proteomes" id="UP000011864">
    <property type="component" value="Chromosome"/>
</dbReference>
<dbReference type="InterPro" id="IPR050216">
    <property type="entry name" value="LRR_domain-containing"/>
</dbReference>
<dbReference type="PROSITE" id="PS51450">
    <property type="entry name" value="LRR"/>
    <property type="match status" value="3"/>
</dbReference>
<reference evidence="5 6" key="1">
    <citation type="journal article" date="2013" name="Genome Announc.">
        <title>Complete Genome Sequence of Glaciecola psychrophila Strain 170T.</title>
        <authorList>
            <person name="Yin J."/>
            <person name="Chen J."/>
            <person name="Liu G."/>
            <person name="Yu Y."/>
            <person name="Song L."/>
            <person name="Wang X."/>
            <person name="Qu X."/>
        </authorList>
    </citation>
    <scope>NUCLEOTIDE SEQUENCE [LARGE SCALE GENOMIC DNA]</scope>
    <source>
        <strain evidence="5 6">170</strain>
    </source>
</reference>
<dbReference type="GO" id="GO:0005737">
    <property type="term" value="C:cytoplasm"/>
    <property type="evidence" value="ECO:0007669"/>
    <property type="project" value="TreeGrafter"/>
</dbReference>
<dbReference type="InterPro" id="IPR011009">
    <property type="entry name" value="Kinase-like_dom_sf"/>
</dbReference>
<keyword evidence="3" id="KW-0547">Nucleotide-binding</keyword>